<accession>A0A2N7UJY8</accession>
<dbReference type="HAMAP" id="MF_01347">
    <property type="entry name" value="ATP_synth_beta_bact"/>
    <property type="match status" value="1"/>
</dbReference>
<evidence type="ECO:0000256" key="5">
    <source>
        <dbReference type="ARBA" id="ARBA00022781"/>
    </source>
</evidence>
<keyword evidence="4 13" id="KW-0547">Nucleotide-binding</keyword>
<evidence type="ECO:0000256" key="4">
    <source>
        <dbReference type="ARBA" id="ARBA00022741"/>
    </source>
</evidence>
<keyword evidence="16" id="KW-1185">Reference proteome</keyword>
<keyword evidence="2 13" id="KW-0813">Transport</keyword>
<evidence type="ECO:0000256" key="2">
    <source>
        <dbReference type="ARBA" id="ARBA00022448"/>
    </source>
</evidence>
<dbReference type="PANTHER" id="PTHR15184:SF71">
    <property type="entry name" value="ATP SYNTHASE SUBUNIT BETA, MITOCHONDRIAL"/>
    <property type="match status" value="1"/>
</dbReference>
<evidence type="ECO:0000256" key="3">
    <source>
        <dbReference type="ARBA" id="ARBA00022475"/>
    </source>
</evidence>
<dbReference type="Pfam" id="PF00006">
    <property type="entry name" value="ATP-synt_ab"/>
    <property type="match status" value="1"/>
</dbReference>
<dbReference type="Gene3D" id="1.10.1140.10">
    <property type="entry name" value="Bovine Mitochondrial F1-atpase, Atp Synthase Beta Chain, Chain D, domain 3"/>
    <property type="match status" value="1"/>
</dbReference>
<dbReference type="InterPro" id="IPR024034">
    <property type="entry name" value="ATPase_F1/V1_b/a_C"/>
</dbReference>
<dbReference type="RefSeq" id="WP_102587581.1">
    <property type="nucleotide sequence ID" value="NZ_BNAE01000002.1"/>
</dbReference>
<dbReference type="NCBIfam" id="TIGR01039">
    <property type="entry name" value="atpD"/>
    <property type="match status" value="1"/>
</dbReference>
<reference evidence="15 16" key="1">
    <citation type="submission" date="2018-01" db="EMBL/GenBank/DDBJ databases">
        <title>Halomonas endophytica sp. nov., isolated from storage liquid in the stems of Populus euphratica.</title>
        <authorList>
            <person name="Chen C."/>
        </authorList>
    </citation>
    <scope>NUCLEOTIDE SEQUENCE [LARGE SCALE GENOMIC DNA]</scope>
    <source>
        <strain evidence="15 16">BZ-SZ-XJ27</strain>
    </source>
</reference>
<evidence type="ECO:0000256" key="12">
    <source>
        <dbReference type="ARBA" id="ARBA00024342"/>
    </source>
</evidence>
<dbReference type="Proteomes" id="UP000235547">
    <property type="component" value="Unassembled WGS sequence"/>
</dbReference>
<dbReference type="SUPFAM" id="SSF52540">
    <property type="entry name" value="P-loop containing nucleoside triphosphate hydrolases"/>
    <property type="match status" value="1"/>
</dbReference>
<dbReference type="CDD" id="cd18110">
    <property type="entry name" value="ATP-synt_F1_beta_C"/>
    <property type="match status" value="1"/>
</dbReference>
<protein>
    <recommendedName>
        <fullName evidence="13">ATP synthase subunit beta</fullName>
        <ecNumber evidence="13">7.1.2.2</ecNumber>
    </recommendedName>
    <alternativeName>
        <fullName evidence="13">ATP synthase F1 sector subunit beta</fullName>
    </alternativeName>
    <alternativeName>
        <fullName evidence="13">F-ATPase subunit beta</fullName>
    </alternativeName>
</protein>
<dbReference type="InterPro" id="IPR003593">
    <property type="entry name" value="AAA+_ATPase"/>
</dbReference>
<dbReference type="PROSITE" id="PS00152">
    <property type="entry name" value="ATPASE_ALPHA_BETA"/>
    <property type="match status" value="1"/>
</dbReference>
<proteinExistence type="inferred from homology"/>
<dbReference type="Pfam" id="PF22919">
    <property type="entry name" value="ATP-synt_VA_C"/>
    <property type="match status" value="1"/>
</dbReference>
<dbReference type="Pfam" id="PF02874">
    <property type="entry name" value="ATP-synt_ab_N"/>
    <property type="match status" value="1"/>
</dbReference>
<keyword evidence="5 13" id="KW-0375">Hydrogen ion transport</keyword>
<dbReference type="PANTHER" id="PTHR15184">
    <property type="entry name" value="ATP SYNTHASE"/>
    <property type="match status" value="1"/>
</dbReference>
<evidence type="ECO:0000256" key="6">
    <source>
        <dbReference type="ARBA" id="ARBA00022840"/>
    </source>
</evidence>
<evidence type="ECO:0000256" key="8">
    <source>
        <dbReference type="ARBA" id="ARBA00023065"/>
    </source>
</evidence>
<comment type="function">
    <text evidence="13">Produces ATP from ADP in the presence of a proton gradient across the membrane. The catalytic sites are hosted primarily by the beta subunits.</text>
</comment>
<keyword evidence="6 13" id="KW-0067">ATP-binding</keyword>
<feature type="binding site" evidence="13">
    <location>
        <begin position="147"/>
        <end position="154"/>
    </location>
    <ligand>
        <name>ATP</name>
        <dbReference type="ChEBI" id="CHEBI:30616"/>
    </ligand>
</feature>
<feature type="domain" description="AAA+ ATPase" evidence="14">
    <location>
        <begin position="139"/>
        <end position="348"/>
    </location>
</feature>
<dbReference type="InterPro" id="IPR050053">
    <property type="entry name" value="ATPase_alpha/beta_chains"/>
</dbReference>
<keyword evidence="10 13" id="KW-0139">CF(1)</keyword>
<dbReference type="FunFam" id="3.40.50.300:FF:000004">
    <property type="entry name" value="ATP synthase subunit beta"/>
    <property type="match status" value="1"/>
</dbReference>
<dbReference type="SUPFAM" id="SSF47917">
    <property type="entry name" value="C-terminal domain of alpha and beta subunits of F1 ATP synthase"/>
    <property type="match status" value="1"/>
</dbReference>
<dbReference type="InterPro" id="IPR036121">
    <property type="entry name" value="ATPase_F1/V1/A1_a/bsu_N_sf"/>
</dbReference>
<dbReference type="InterPro" id="IPR004100">
    <property type="entry name" value="ATPase_F1/V1/A1_a/bsu_N"/>
</dbReference>
<sequence>MSGRIVQIIGAVIDVEFPRDDVPKVYDALNVSTVETVLEVQQQLGDGVVRTIAMGSTEGLKRGMDVTNTGAAISVPVGKETLGRIMDVLGRPIDEAGEIGEQERMPIHRKAPSYADQAASNELLETGIKVIDLVCPFAKGGKVGLFGGAGVGKTVNMMELIRNIATEHSGYSVFAGVGERTREGNDFYHEMTESNVIDKVSLVYGQMNEPPGNRLRVALTGLTIAEKFRDEGRDVLLFVDNIYRYTLAGTEVSALLGRMPSAVGYQPTLAEEMGVLQERITSTKTGSITSVQAVYVPADDLTDPSPATTFSHLDATVVLARSIAELGIYPAIDPLDSTSRQLDPLVVGDEHYDTARGVQNVLQRYKELKDIIAILGMDELSDEDKQAVARARRIQRFLSQPFFVAEVFTGSPGKYVSLKETIRGFQGILNGDYDDLPEQAFYMVGTIDEAVEKANQMK</sequence>
<evidence type="ECO:0000256" key="11">
    <source>
        <dbReference type="ARBA" id="ARBA00023310"/>
    </source>
</evidence>
<keyword evidence="11 13" id="KW-0066">ATP synthesis</keyword>
<dbReference type="SUPFAM" id="SSF50615">
    <property type="entry name" value="N-terminal domain of alpha and beta subunits of F1 ATP synthase"/>
    <property type="match status" value="1"/>
</dbReference>
<keyword evidence="3 13" id="KW-1003">Cell membrane</keyword>
<name>A0A2N7UJY8_9GAMM</name>
<organism evidence="15 16">
    <name type="scientific">Halomonas urumqiensis</name>
    <dbReference type="NCBI Taxonomy" id="1684789"/>
    <lineage>
        <taxon>Bacteria</taxon>
        <taxon>Pseudomonadati</taxon>
        <taxon>Pseudomonadota</taxon>
        <taxon>Gammaproteobacteria</taxon>
        <taxon>Oceanospirillales</taxon>
        <taxon>Halomonadaceae</taxon>
        <taxon>Halomonas</taxon>
    </lineage>
</organism>
<dbReference type="OrthoDB" id="9801639at2"/>
<keyword evidence="9 13" id="KW-0472">Membrane</keyword>
<dbReference type="GO" id="GO:0045259">
    <property type="term" value="C:proton-transporting ATP synthase complex"/>
    <property type="evidence" value="ECO:0007669"/>
    <property type="project" value="UniProtKB-KW"/>
</dbReference>
<comment type="catalytic activity">
    <reaction evidence="13">
        <text>ATP + H2O + 4 H(+)(in) = ADP + phosphate + 5 H(+)(out)</text>
        <dbReference type="Rhea" id="RHEA:57720"/>
        <dbReference type="ChEBI" id="CHEBI:15377"/>
        <dbReference type="ChEBI" id="CHEBI:15378"/>
        <dbReference type="ChEBI" id="CHEBI:30616"/>
        <dbReference type="ChEBI" id="CHEBI:43474"/>
        <dbReference type="ChEBI" id="CHEBI:456216"/>
        <dbReference type="EC" id="7.1.2.2"/>
    </reaction>
</comment>
<dbReference type="SMART" id="SM00382">
    <property type="entry name" value="AAA"/>
    <property type="match status" value="1"/>
</dbReference>
<dbReference type="Gene3D" id="2.40.10.170">
    <property type="match status" value="1"/>
</dbReference>
<keyword evidence="7 13" id="KW-1278">Translocase</keyword>
<dbReference type="Gene3D" id="3.40.50.300">
    <property type="entry name" value="P-loop containing nucleotide triphosphate hydrolases"/>
    <property type="match status" value="1"/>
</dbReference>
<dbReference type="InterPro" id="IPR055190">
    <property type="entry name" value="ATP-synt_VA_C"/>
</dbReference>
<dbReference type="EMBL" id="PNRG01000013">
    <property type="protein sequence ID" value="PMR80757.1"/>
    <property type="molecule type" value="Genomic_DNA"/>
</dbReference>
<dbReference type="GO" id="GO:0005886">
    <property type="term" value="C:plasma membrane"/>
    <property type="evidence" value="ECO:0007669"/>
    <property type="project" value="UniProtKB-SubCell"/>
</dbReference>
<dbReference type="GO" id="GO:0005524">
    <property type="term" value="F:ATP binding"/>
    <property type="evidence" value="ECO:0007669"/>
    <property type="project" value="UniProtKB-UniRule"/>
</dbReference>
<dbReference type="GO" id="GO:0046933">
    <property type="term" value="F:proton-transporting ATP synthase activity, rotational mechanism"/>
    <property type="evidence" value="ECO:0007669"/>
    <property type="project" value="UniProtKB-UniRule"/>
</dbReference>
<dbReference type="InterPro" id="IPR020003">
    <property type="entry name" value="ATPase_a/bsu_AS"/>
</dbReference>
<evidence type="ECO:0000256" key="9">
    <source>
        <dbReference type="ARBA" id="ARBA00023136"/>
    </source>
</evidence>
<evidence type="ECO:0000256" key="10">
    <source>
        <dbReference type="ARBA" id="ARBA00023196"/>
    </source>
</evidence>
<dbReference type="FunFam" id="1.10.1140.10:FF:000001">
    <property type="entry name" value="ATP synthase subunit beta"/>
    <property type="match status" value="1"/>
</dbReference>
<comment type="caution">
    <text evidence="15">The sequence shown here is derived from an EMBL/GenBank/DDBJ whole genome shotgun (WGS) entry which is preliminary data.</text>
</comment>
<dbReference type="InterPro" id="IPR005722">
    <property type="entry name" value="ATP_synth_F1_bsu"/>
</dbReference>
<evidence type="ECO:0000256" key="13">
    <source>
        <dbReference type="HAMAP-Rule" id="MF_01347"/>
    </source>
</evidence>
<evidence type="ECO:0000259" key="14">
    <source>
        <dbReference type="SMART" id="SM00382"/>
    </source>
</evidence>
<dbReference type="CDD" id="cd01133">
    <property type="entry name" value="F1-ATPase_beta_CD"/>
    <property type="match status" value="1"/>
</dbReference>
<evidence type="ECO:0000313" key="16">
    <source>
        <dbReference type="Proteomes" id="UP000235547"/>
    </source>
</evidence>
<dbReference type="EC" id="7.1.2.2" evidence="13"/>
<evidence type="ECO:0000256" key="1">
    <source>
        <dbReference type="ARBA" id="ARBA00004170"/>
    </source>
</evidence>
<dbReference type="CDD" id="cd18115">
    <property type="entry name" value="ATP-synt_F1_beta_N"/>
    <property type="match status" value="1"/>
</dbReference>
<gene>
    <name evidence="13 15" type="primary">atpD</name>
    <name evidence="15" type="ORF">C1H70_06730</name>
</gene>
<dbReference type="InterPro" id="IPR000194">
    <property type="entry name" value="ATPase_F1/V1/A1_a/bsu_nucl-bd"/>
</dbReference>
<keyword evidence="8 13" id="KW-0406">Ion transport</keyword>
<dbReference type="AlphaFoldDB" id="A0A2N7UJY8"/>
<comment type="similarity">
    <text evidence="12">Belongs to the ATPase alpha/beta chains family. T3SS ATPase subfamily.</text>
</comment>
<evidence type="ECO:0000313" key="15">
    <source>
        <dbReference type="EMBL" id="PMR80757.1"/>
    </source>
</evidence>
<dbReference type="InterPro" id="IPR027417">
    <property type="entry name" value="P-loop_NTPase"/>
</dbReference>
<evidence type="ECO:0000256" key="7">
    <source>
        <dbReference type="ARBA" id="ARBA00022967"/>
    </source>
</evidence>
<comment type="subcellular location">
    <subcellularLocation>
        <location evidence="13">Cell membrane</location>
        <topology evidence="13">Peripheral membrane protein</topology>
    </subcellularLocation>
    <subcellularLocation>
        <location evidence="1">Membrane</location>
        <topology evidence="1">Peripheral membrane protein</topology>
    </subcellularLocation>
</comment>